<dbReference type="EMBL" id="JACDXP010000013">
    <property type="protein sequence ID" value="KAF6516190.1"/>
    <property type="molecule type" value="Genomic_DNA"/>
</dbReference>
<accession>A0A8H6GEM6</accession>
<reference evidence="2 3" key="1">
    <citation type="journal article" date="2020" name="bioRxiv">
        <title>A chromosome-scale genome assembly for the Fusarium oxysporum strain Fo5176 to establish a model Arabidopsis-fungal pathosystem.</title>
        <authorList>
            <person name="Fokkens L."/>
            <person name="Guo L."/>
            <person name="Dora S."/>
            <person name="Wang B."/>
            <person name="Ye K."/>
            <person name="Sanchez-Rodriguez C."/>
            <person name="Croll D."/>
        </authorList>
    </citation>
    <scope>NUCLEOTIDE SEQUENCE [LARGE SCALE GENOMIC DNA]</scope>
    <source>
        <strain evidence="2 3">Fo5176</strain>
    </source>
</reference>
<dbReference type="Proteomes" id="UP000593570">
    <property type="component" value="Unassembled WGS sequence"/>
</dbReference>
<comment type="caution">
    <text evidence="2">The sequence shown here is derived from an EMBL/GenBank/DDBJ whole genome shotgun (WGS) entry which is preliminary data.</text>
</comment>
<evidence type="ECO:0000256" key="1">
    <source>
        <dbReference type="SAM" id="Coils"/>
    </source>
</evidence>
<sequence length="436" mass="49753">MTRPSIESKNCCQCDNCDRVTYSRDAQSRRAICTRCCGDEPSVDRQAGSINEAAIATSENVPENQDIYIAFKDVPSLTKSIKSGQKKSDIVVINRQERENVRQLIEKYGIEDLKARVRQLATKGVFTKPSIAQHMFPDLSGDIPAAEAVGKSIAEDKIHRAVNPYELILEPSGDAEAPTGEAILTEGVLNNAVNLPESDRHLRLERRVQGDRSTARLSLRSQHELMVDLQKYLERACYTYAREHMQDVLEEQCWDCAEAAQLSDWMKQFLSRRSSFDTEANDDELMKLFESGIEIRNAAVRRHDMESDEMMELLVDAERLLGVLRVDQYQHLVRNLRVKVEKATNELIREKSQWQDRLEKKLACIAAEEAKLNDMKRAVMVENETSMKESQDVAGSEIRDALDKAEVTFKTEIELDVKHRWTLIQRAYLSKTETDV</sequence>
<protein>
    <submittedName>
        <fullName evidence="2">Uncharacterized protein</fullName>
    </submittedName>
</protein>
<feature type="coiled-coil region" evidence="1">
    <location>
        <begin position="326"/>
        <end position="353"/>
    </location>
</feature>
<gene>
    <name evidence="2" type="ORF">HZS61_004931</name>
</gene>
<name>A0A8H6GEM6_FUSOX</name>
<dbReference type="AlphaFoldDB" id="A0A8H6GEM6"/>
<organism evidence="2 3">
    <name type="scientific">Fusarium oxysporum f. sp. conglutinans</name>
    <dbReference type="NCBI Taxonomy" id="100902"/>
    <lineage>
        <taxon>Eukaryota</taxon>
        <taxon>Fungi</taxon>
        <taxon>Dikarya</taxon>
        <taxon>Ascomycota</taxon>
        <taxon>Pezizomycotina</taxon>
        <taxon>Sordariomycetes</taxon>
        <taxon>Hypocreomycetidae</taxon>
        <taxon>Hypocreales</taxon>
        <taxon>Nectriaceae</taxon>
        <taxon>Fusarium</taxon>
        <taxon>Fusarium oxysporum species complex</taxon>
    </lineage>
</organism>
<evidence type="ECO:0000313" key="2">
    <source>
        <dbReference type="EMBL" id="KAF6516190.1"/>
    </source>
</evidence>
<evidence type="ECO:0000313" key="3">
    <source>
        <dbReference type="Proteomes" id="UP000593570"/>
    </source>
</evidence>
<proteinExistence type="predicted"/>
<keyword evidence="1" id="KW-0175">Coiled coil</keyword>